<name>A0ABQ5AVI4_9ASTR</name>
<reference evidence="1" key="2">
    <citation type="submission" date="2022-01" db="EMBL/GenBank/DDBJ databases">
        <authorList>
            <person name="Yamashiro T."/>
            <person name="Shiraishi A."/>
            <person name="Satake H."/>
            <person name="Nakayama K."/>
        </authorList>
    </citation>
    <scope>NUCLEOTIDE SEQUENCE</scope>
</reference>
<dbReference type="Proteomes" id="UP001151760">
    <property type="component" value="Unassembled WGS sequence"/>
</dbReference>
<proteinExistence type="predicted"/>
<keyword evidence="2" id="KW-1185">Reference proteome</keyword>
<gene>
    <name evidence="1" type="ORF">Tco_0839576</name>
</gene>
<reference evidence="1" key="1">
    <citation type="journal article" date="2022" name="Int. J. Mol. Sci.">
        <title>Draft Genome of Tanacetum Coccineum: Genomic Comparison of Closely Related Tanacetum-Family Plants.</title>
        <authorList>
            <person name="Yamashiro T."/>
            <person name="Shiraishi A."/>
            <person name="Nakayama K."/>
            <person name="Satake H."/>
        </authorList>
    </citation>
    <scope>NUCLEOTIDE SEQUENCE</scope>
</reference>
<evidence type="ECO:0000313" key="2">
    <source>
        <dbReference type="Proteomes" id="UP001151760"/>
    </source>
</evidence>
<dbReference type="EMBL" id="BQNB010012560">
    <property type="protein sequence ID" value="GJT05114.1"/>
    <property type="molecule type" value="Genomic_DNA"/>
</dbReference>
<sequence length="119" mass="13470">MESPNPTLSPYALRRFKLQLEREGIFHGVNAKTCTSATQNTLRKFLPQKVNATDRLKQGGTNQTSEDFTSCEPSAYRLRSEPVNDEEPIPEVQLTALHNILANEQQQTEHAEPNYDTLL</sequence>
<comment type="caution">
    <text evidence="1">The sequence shown here is derived from an EMBL/GenBank/DDBJ whole genome shotgun (WGS) entry which is preliminary data.</text>
</comment>
<protein>
    <submittedName>
        <fullName evidence="1">Uncharacterized protein</fullName>
    </submittedName>
</protein>
<organism evidence="1 2">
    <name type="scientific">Tanacetum coccineum</name>
    <dbReference type="NCBI Taxonomy" id="301880"/>
    <lineage>
        <taxon>Eukaryota</taxon>
        <taxon>Viridiplantae</taxon>
        <taxon>Streptophyta</taxon>
        <taxon>Embryophyta</taxon>
        <taxon>Tracheophyta</taxon>
        <taxon>Spermatophyta</taxon>
        <taxon>Magnoliopsida</taxon>
        <taxon>eudicotyledons</taxon>
        <taxon>Gunneridae</taxon>
        <taxon>Pentapetalae</taxon>
        <taxon>asterids</taxon>
        <taxon>campanulids</taxon>
        <taxon>Asterales</taxon>
        <taxon>Asteraceae</taxon>
        <taxon>Asteroideae</taxon>
        <taxon>Anthemideae</taxon>
        <taxon>Anthemidinae</taxon>
        <taxon>Tanacetum</taxon>
    </lineage>
</organism>
<evidence type="ECO:0000313" key="1">
    <source>
        <dbReference type="EMBL" id="GJT05114.1"/>
    </source>
</evidence>
<accession>A0ABQ5AVI4</accession>